<name>A0AAD7BYM6_9AGAR</name>
<protein>
    <submittedName>
        <fullName evidence="2">Uncharacterized protein</fullName>
    </submittedName>
</protein>
<sequence>MHVFTAWACSPAPQLSSTVRAVLINRRWVPVNPVTADEIYSPILHKGAISIFALVEAEIEAHTAAAAQEADELRRMIVSMQESARQREQAYERALADLRAVREGSTLAQANERLVGRLAELGVVCRADGEVLGYDAAWSRLFDALATTGDDCPDPWQPGERERPLTLSPTLPDSDSEVPPSVAGPLRDVVRAERILKRREERSRGWRQKLIDRQRTWEEQRKALGDEVGRLRHHLKKAGIAPPMPNP</sequence>
<evidence type="ECO:0000256" key="1">
    <source>
        <dbReference type="SAM" id="MobiDB-lite"/>
    </source>
</evidence>
<dbReference type="AlphaFoldDB" id="A0AAD7BYM6"/>
<proteinExistence type="predicted"/>
<feature type="region of interest" description="Disordered" evidence="1">
    <location>
        <begin position="150"/>
        <end position="183"/>
    </location>
</feature>
<gene>
    <name evidence="2" type="ORF">FB45DRAFT_469038</name>
</gene>
<organism evidence="2 3">
    <name type="scientific">Roridomyces roridus</name>
    <dbReference type="NCBI Taxonomy" id="1738132"/>
    <lineage>
        <taxon>Eukaryota</taxon>
        <taxon>Fungi</taxon>
        <taxon>Dikarya</taxon>
        <taxon>Basidiomycota</taxon>
        <taxon>Agaricomycotina</taxon>
        <taxon>Agaricomycetes</taxon>
        <taxon>Agaricomycetidae</taxon>
        <taxon>Agaricales</taxon>
        <taxon>Marasmiineae</taxon>
        <taxon>Mycenaceae</taxon>
        <taxon>Roridomyces</taxon>
    </lineage>
</organism>
<accession>A0AAD7BYM6</accession>
<comment type="caution">
    <text evidence="2">The sequence shown here is derived from an EMBL/GenBank/DDBJ whole genome shotgun (WGS) entry which is preliminary data.</text>
</comment>
<evidence type="ECO:0000313" key="3">
    <source>
        <dbReference type="Proteomes" id="UP001221142"/>
    </source>
</evidence>
<reference evidence="2" key="1">
    <citation type="submission" date="2023-03" db="EMBL/GenBank/DDBJ databases">
        <title>Massive genome expansion in bonnet fungi (Mycena s.s.) driven by repeated elements and novel gene families across ecological guilds.</title>
        <authorList>
            <consortium name="Lawrence Berkeley National Laboratory"/>
            <person name="Harder C.B."/>
            <person name="Miyauchi S."/>
            <person name="Viragh M."/>
            <person name="Kuo A."/>
            <person name="Thoen E."/>
            <person name="Andreopoulos B."/>
            <person name="Lu D."/>
            <person name="Skrede I."/>
            <person name="Drula E."/>
            <person name="Henrissat B."/>
            <person name="Morin E."/>
            <person name="Kohler A."/>
            <person name="Barry K."/>
            <person name="LaButti K."/>
            <person name="Morin E."/>
            <person name="Salamov A."/>
            <person name="Lipzen A."/>
            <person name="Mereny Z."/>
            <person name="Hegedus B."/>
            <person name="Baldrian P."/>
            <person name="Stursova M."/>
            <person name="Weitz H."/>
            <person name="Taylor A."/>
            <person name="Grigoriev I.V."/>
            <person name="Nagy L.G."/>
            <person name="Martin F."/>
            <person name="Kauserud H."/>
        </authorList>
    </citation>
    <scope>NUCLEOTIDE SEQUENCE</scope>
    <source>
        <strain evidence="2">9284</strain>
    </source>
</reference>
<keyword evidence="3" id="KW-1185">Reference proteome</keyword>
<evidence type="ECO:0000313" key="2">
    <source>
        <dbReference type="EMBL" id="KAJ7634526.1"/>
    </source>
</evidence>
<dbReference type="Proteomes" id="UP001221142">
    <property type="component" value="Unassembled WGS sequence"/>
</dbReference>
<dbReference type="EMBL" id="JARKIF010000007">
    <property type="protein sequence ID" value="KAJ7634526.1"/>
    <property type="molecule type" value="Genomic_DNA"/>
</dbReference>